<dbReference type="InterPro" id="IPR013976">
    <property type="entry name" value="HDOD"/>
</dbReference>
<dbReference type="RefSeq" id="WP_068848287.1">
    <property type="nucleotide sequence ID" value="NZ_LYDR01000103.1"/>
</dbReference>
<dbReference type="InterPro" id="IPR052340">
    <property type="entry name" value="RNase_Y/CdgJ"/>
</dbReference>
<evidence type="ECO:0000313" key="2">
    <source>
        <dbReference type="EMBL" id="ODA30754.1"/>
    </source>
</evidence>
<protein>
    <recommendedName>
        <fullName evidence="1">HDOD domain-containing protein</fullName>
    </recommendedName>
</protein>
<dbReference type="EMBL" id="LYDR01000103">
    <property type="protein sequence ID" value="ODA30754.1"/>
    <property type="molecule type" value="Genomic_DNA"/>
</dbReference>
<keyword evidence="3" id="KW-1185">Reference proteome</keyword>
<dbReference type="Proteomes" id="UP000094828">
    <property type="component" value="Unassembled WGS sequence"/>
</dbReference>
<reference evidence="2 3" key="1">
    <citation type="submission" date="2016-05" db="EMBL/GenBank/DDBJ databases">
        <title>Genomic and physiological characterization of Planctopirus sp. isolated from fresh water lake.</title>
        <authorList>
            <person name="Subhash Y."/>
            <person name="Ramana C."/>
        </authorList>
    </citation>
    <scope>NUCLEOTIDE SEQUENCE [LARGE SCALE GENOMIC DNA]</scope>
    <source>
        <strain evidence="2 3">JC280</strain>
    </source>
</reference>
<dbReference type="PANTHER" id="PTHR33525">
    <property type="match status" value="1"/>
</dbReference>
<proteinExistence type="predicted"/>
<dbReference type="PANTHER" id="PTHR33525:SF3">
    <property type="entry name" value="RIBONUCLEASE Y"/>
    <property type="match status" value="1"/>
</dbReference>
<sequence>MNWTDLRQSLIGKVPPVVLPPSLKLPVLPTAVIEFNRKADDPNAGAHELAKIVEADAGLTCELLKHANSASMGLRTRVNGAKQALSVLGIRNVKMLLISFGVERALKASQSKLVNFQVFAAGNLERALFARELSRRTGADSELSFAASMLTDFLLPALGNELLETYLSFLSLPDSTRPALVQFERKAFGWDHALAMGQMMHSWNFPDDLVCSVLLHHAGLTLLKHPQMKSTSCAVVACASLIPDPLKQSPDGLKQLLELEAIIPNLSVQEMAENVQRSFQELGQGLKNPFPLVRRLEKLLVSASPPGQLTTASSGP</sequence>
<accession>A0A1C3EC29</accession>
<evidence type="ECO:0000313" key="3">
    <source>
        <dbReference type="Proteomes" id="UP000094828"/>
    </source>
</evidence>
<organism evidence="2 3">
    <name type="scientific">Planctopirus hydrillae</name>
    <dbReference type="NCBI Taxonomy" id="1841610"/>
    <lineage>
        <taxon>Bacteria</taxon>
        <taxon>Pseudomonadati</taxon>
        <taxon>Planctomycetota</taxon>
        <taxon>Planctomycetia</taxon>
        <taxon>Planctomycetales</taxon>
        <taxon>Planctomycetaceae</taxon>
        <taxon>Planctopirus</taxon>
    </lineage>
</organism>
<name>A0A1C3EC29_9PLAN</name>
<dbReference type="STRING" id="1841610.A6X21_05590"/>
<dbReference type="AlphaFoldDB" id="A0A1C3EC29"/>
<gene>
    <name evidence="2" type="ORF">A6X21_05590</name>
</gene>
<feature type="domain" description="HDOD" evidence="1">
    <location>
        <begin position="25"/>
        <end position="219"/>
    </location>
</feature>
<dbReference type="SUPFAM" id="SSF109604">
    <property type="entry name" value="HD-domain/PDEase-like"/>
    <property type="match status" value="1"/>
</dbReference>
<dbReference type="Gene3D" id="1.10.3210.10">
    <property type="entry name" value="Hypothetical protein af1432"/>
    <property type="match status" value="1"/>
</dbReference>
<dbReference type="OrthoDB" id="9784953at2"/>
<dbReference type="PROSITE" id="PS51833">
    <property type="entry name" value="HDOD"/>
    <property type="match status" value="1"/>
</dbReference>
<dbReference type="Pfam" id="PF08668">
    <property type="entry name" value="HDOD"/>
    <property type="match status" value="1"/>
</dbReference>
<evidence type="ECO:0000259" key="1">
    <source>
        <dbReference type="PROSITE" id="PS51833"/>
    </source>
</evidence>
<comment type="caution">
    <text evidence="2">The sequence shown here is derived from an EMBL/GenBank/DDBJ whole genome shotgun (WGS) entry which is preliminary data.</text>
</comment>